<evidence type="ECO:0000259" key="1">
    <source>
        <dbReference type="PROSITE" id="PS50011"/>
    </source>
</evidence>
<feature type="domain" description="Protein kinase" evidence="1">
    <location>
        <begin position="1"/>
        <end position="203"/>
    </location>
</feature>
<dbReference type="Gene3D" id="1.10.510.10">
    <property type="entry name" value="Transferase(Phosphotransferase) domain 1"/>
    <property type="match status" value="1"/>
</dbReference>
<evidence type="ECO:0000313" key="3">
    <source>
        <dbReference type="Proteomes" id="UP001281761"/>
    </source>
</evidence>
<dbReference type="Pfam" id="PF07714">
    <property type="entry name" value="PK_Tyr_Ser-Thr"/>
    <property type="match status" value="1"/>
</dbReference>
<sequence length="238" mass="27012">MIVGEDQFGQPKIEDGFVSSRNTLFNRLHGREEKFELNIYRARLDVAKAVETLLSLRPNAVALQKLNPHWVLFSPSNEVCFKLNDDVQSQAPTTIPTQSGLQEETQEYKRWSAPEEENRLNGIDEQKVTVFRLGLILWEITTGQVPFSETDAVNAQRQLRIGVVPRMDSVEPIELATLLLECLDLNPHSRPSLESLVSRLESIGEGKNDYAGDLLELPNHLLEPQQESLKPDSTFRHE</sequence>
<dbReference type="SUPFAM" id="SSF56112">
    <property type="entry name" value="Protein kinase-like (PK-like)"/>
    <property type="match status" value="1"/>
</dbReference>
<name>A0ABQ9X191_9EUKA</name>
<dbReference type="InterPro" id="IPR001245">
    <property type="entry name" value="Ser-Thr/Tyr_kinase_cat_dom"/>
</dbReference>
<keyword evidence="3" id="KW-1185">Reference proteome</keyword>
<dbReference type="PROSITE" id="PS50011">
    <property type="entry name" value="PROTEIN_KINASE_DOM"/>
    <property type="match status" value="1"/>
</dbReference>
<dbReference type="InterPro" id="IPR051681">
    <property type="entry name" value="Ser/Thr_Kinases-Pseudokinases"/>
</dbReference>
<proteinExistence type="predicted"/>
<dbReference type="EMBL" id="JARBJD010000255">
    <property type="protein sequence ID" value="KAK2945557.1"/>
    <property type="molecule type" value="Genomic_DNA"/>
</dbReference>
<protein>
    <recommendedName>
        <fullName evidence="1">Protein kinase domain-containing protein</fullName>
    </recommendedName>
</protein>
<organism evidence="2 3">
    <name type="scientific">Blattamonas nauphoetae</name>
    <dbReference type="NCBI Taxonomy" id="2049346"/>
    <lineage>
        <taxon>Eukaryota</taxon>
        <taxon>Metamonada</taxon>
        <taxon>Preaxostyla</taxon>
        <taxon>Oxymonadida</taxon>
        <taxon>Blattamonas</taxon>
    </lineage>
</organism>
<reference evidence="2 3" key="1">
    <citation type="journal article" date="2022" name="bioRxiv">
        <title>Genomics of Preaxostyla Flagellates Illuminates Evolutionary Transitions and the Path Towards Mitochondrial Loss.</title>
        <authorList>
            <person name="Novak L.V.F."/>
            <person name="Treitli S.C."/>
            <person name="Pyrih J."/>
            <person name="Halakuc P."/>
            <person name="Pipaliya S.V."/>
            <person name="Vacek V."/>
            <person name="Brzon O."/>
            <person name="Soukal P."/>
            <person name="Eme L."/>
            <person name="Dacks J.B."/>
            <person name="Karnkowska A."/>
            <person name="Elias M."/>
            <person name="Hampl V."/>
        </authorList>
    </citation>
    <scope>NUCLEOTIDE SEQUENCE [LARGE SCALE GENOMIC DNA]</scope>
    <source>
        <strain evidence="2">NAU3</strain>
        <tissue evidence="2">Gut</tissue>
    </source>
</reference>
<dbReference type="InterPro" id="IPR000719">
    <property type="entry name" value="Prot_kinase_dom"/>
</dbReference>
<gene>
    <name evidence="2" type="ORF">BLNAU_19514</name>
</gene>
<dbReference type="PANTHER" id="PTHR44329:SF261">
    <property type="entry name" value="ZINC FINGER CONTAINING PROTEIN KINASE-RELATED"/>
    <property type="match status" value="1"/>
</dbReference>
<dbReference type="PANTHER" id="PTHR44329">
    <property type="entry name" value="SERINE/THREONINE-PROTEIN KINASE TNNI3K-RELATED"/>
    <property type="match status" value="1"/>
</dbReference>
<comment type="caution">
    <text evidence="2">The sequence shown here is derived from an EMBL/GenBank/DDBJ whole genome shotgun (WGS) entry which is preliminary data.</text>
</comment>
<dbReference type="Proteomes" id="UP001281761">
    <property type="component" value="Unassembled WGS sequence"/>
</dbReference>
<accession>A0ABQ9X191</accession>
<dbReference type="InterPro" id="IPR011009">
    <property type="entry name" value="Kinase-like_dom_sf"/>
</dbReference>
<evidence type="ECO:0000313" key="2">
    <source>
        <dbReference type="EMBL" id="KAK2945557.1"/>
    </source>
</evidence>